<keyword evidence="3" id="KW-1185">Reference proteome</keyword>
<feature type="region of interest" description="Disordered" evidence="1">
    <location>
        <begin position="1"/>
        <end position="53"/>
    </location>
</feature>
<organism evidence="2 3">
    <name type="scientific">Chaetomium fimeti</name>
    <dbReference type="NCBI Taxonomy" id="1854472"/>
    <lineage>
        <taxon>Eukaryota</taxon>
        <taxon>Fungi</taxon>
        <taxon>Dikarya</taxon>
        <taxon>Ascomycota</taxon>
        <taxon>Pezizomycotina</taxon>
        <taxon>Sordariomycetes</taxon>
        <taxon>Sordariomycetidae</taxon>
        <taxon>Sordariales</taxon>
        <taxon>Chaetomiaceae</taxon>
        <taxon>Chaetomium</taxon>
    </lineage>
</organism>
<gene>
    <name evidence="2" type="ORF">B0H64DRAFT_51546</name>
</gene>
<feature type="compositionally biased region" description="Pro residues" evidence="1">
    <location>
        <begin position="34"/>
        <end position="43"/>
    </location>
</feature>
<evidence type="ECO:0000256" key="1">
    <source>
        <dbReference type="SAM" id="MobiDB-lite"/>
    </source>
</evidence>
<name>A0AAE0LMX1_9PEZI</name>
<protein>
    <submittedName>
        <fullName evidence="2">Uncharacterized protein</fullName>
    </submittedName>
</protein>
<sequence>MLAGNRPQGIQPRKGSSRKYVTRHTEYNRLYPITPSPQDPPVPVQSRGRKRKGRVLARGVGLAGGDLNNRFVTD</sequence>
<evidence type="ECO:0000313" key="2">
    <source>
        <dbReference type="EMBL" id="KAK3291078.1"/>
    </source>
</evidence>
<dbReference type="Proteomes" id="UP001278766">
    <property type="component" value="Unassembled WGS sequence"/>
</dbReference>
<dbReference type="EMBL" id="JAUEPN010000011">
    <property type="protein sequence ID" value="KAK3291078.1"/>
    <property type="molecule type" value="Genomic_DNA"/>
</dbReference>
<comment type="caution">
    <text evidence="2">The sequence shown here is derived from an EMBL/GenBank/DDBJ whole genome shotgun (WGS) entry which is preliminary data.</text>
</comment>
<reference evidence="2" key="2">
    <citation type="submission" date="2023-06" db="EMBL/GenBank/DDBJ databases">
        <authorList>
            <consortium name="Lawrence Berkeley National Laboratory"/>
            <person name="Haridas S."/>
            <person name="Hensen N."/>
            <person name="Bonometti L."/>
            <person name="Westerberg I."/>
            <person name="Brannstrom I.O."/>
            <person name="Guillou S."/>
            <person name="Cros-Aarteil S."/>
            <person name="Calhoun S."/>
            <person name="Kuo A."/>
            <person name="Mondo S."/>
            <person name="Pangilinan J."/>
            <person name="Riley R."/>
            <person name="Labutti K."/>
            <person name="Andreopoulos B."/>
            <person name="Lipzen A."/>
            <person name="Chen C."/>
            <person name="Yanf M."/>
            <person name="Daum C."/>
            <person name="Ng V."/>
            <person name="Clum A."/>
            <person name="Steindorff A."/>
            <person name="Ohm R."/>
            <person name="Martin F."/>
            <person name="Silar P."/>
            <person name="Natvig D."/>
            <person name="Lalanne C."/>
            <person name="Gautier V."/>
            <person name="Ament-Velasquez S.L."/>
            <person name="Kruys A."/>
            <person name="Hutchinson M.I."/>
            <person name="Powell A.J."/>
            <person name="Barry K."/>
            <person name="Miller A.N."/>
            <person name="Grigoriev I.V."/>
            <person name="Debuchy R."/>
            <person name="Gladieux P."/>
            <person name="Thoren M.H."/>
            <person name="Johannesson H."/>
        </authorList>
    </citation>
    <scope>NUCLEOTIDE SEQUENCE</scope>
    <source>
        <strain evidence="2">CBS 168.71</strain>
    </source>
</reference>
<dbReference type="GeneID" id="87845316"/>
<dbReference type="RefSeq" id="XP_062654592.1">
    <property type="nucleotide sequence ID" value="XM_062808368.1"/>
</dbReference>
<proteinExistence type="predicted"/>
<evidence type="ECO:0000313" key="3">
    <source>
        <dbReference type="Proteomes" id="UP001278766"/>
    </source>
</evidence>
<dbReference type="AlphaFoldDB" id="A0AAE0LMX1"/>
<accession>A0AAE0LMX1</accession>
<reference evidence="2" key="1">
    <citation type="journal article" date="2023" name="Mol. Phylogenet. Evol.">
        <title>Genome-scale phylogeny and comparative genomics of the fungal order Sordariales.</title>
        <authorList>
            <person name="Hensen N."/>
            <person name="Bonometti L."/>
            <person name="Westerberg I."/>
            <person name="Brannstrom I.O."/>
            <person name="Guillou S."/>
            <person name="Cros-Aarteil S."/>
            <person name="Calhoun S."/>
            <person name="Haridas S."/>
            <person name="Kuo A."/>
            <person name="Mondo S."/>
            <person name="Pangilinan J."/>
            <person name="Riley R."/>
            <person name="LaButti K."/>
            <person name="Andreopoulos B."/>
            <person name="Lipzen A."/>
            <person name="Chen C."/>
            <person name="Yan M."/>
            <person name="Daum C."/>
            <person name="Ng V."/>
            <person name="Clum A."/>
            <person name="Steindorff A."/>
            <person name="Ohm R.A."/>
            <person name="Martin F."/>
            <person name="Silar P."/>
            <person name="Natvig D.O."/>
            <person name="Lalanne C."/>
            <person name="Gautier V."/>
            <person name="Ament-Velasquez S.L."/>
            <person name="Kruys A."/>
            <person name="Hutchinson M.I."/>
            <person name="Powell A.J."/>
            <person name="Barry K."/>
            <person name="Miller A.N."/>
            <person name="Grigoriev I.V."/>
            <person name="Debuchy R."/>
            <person name="Gladieux P."/>
            <person name="Hiltunen Thoren M."/>
            <person name="Johannesson H."/>
        </authorList>
    </citation>
    <scope>NUCLEOTIDE SEQUENCE</scope>
    <source>
        <strain evidence="2">CBS 168.71</strain>
    </source>
</reference>